<dbReference type="InterPro" id="IPR054636">
    <property type="entry name" value="CydP"/>
</dbReference>
<name>A0A0W0SEX2_9GAMM</name>
<keyword evidence="3" id="KW-1185">Reference proteome</keyword>
<evidence type="ECO:0000313" key="2">
    <source>
        <dbReference type="EMBL" id="KTC81652.1"/>
    </source>
</evidence>
<reference evidence="2 3" key="1">
    <citation type="submission" date="2015-11" db="EMBL/GenBank/DDBJ databases">
        <title>Genomic analysis of 38 Legionella species identifies large and diverse effector repertoires.</title>
        <authorList>
            <person name="Burstein D."/>
            <person name="Amaro F."/>
            <person name="Zusman T."/>
            <person name="Lifshitz Z."/>
            <person name="Cohen O."/>
            <person name="Gilbert J.A."/>
            <person name="Pupko T."/>
            <person name="Shuman H.A."/>
            <person name="Segal G."/>
        </authorList>
    </citation>
    <scope>NUCLEOTIDE SEQUENCE [LARGE SCALE GENOMIC DNA]</scope>
    <source>
        <strain evidence="2 3">ATCC 43878</strain>
    </source>
</reference>
<comment type="caution">
    <text evidence="2">The sequence shown here is derived from an EMBL/GenBank/DDBJ whole genome shotgun (WGS) entry which is preliminary data.</text>
</comment>
<dbReference type="Proteomes" id="UP000054742">
    <property type="component" value="Unassembled WGS sequence"/>
</dbReference>
<proteinExistence type="predicted"/>
<accession>A0A0W0SEX2</accession>
<evidence type="ECO:0000256" key="1">
    <source>
        <dbReference type="SAM" id="Phobius"/>
    </source>
</evidence>
<dbReference type="AlphaFoldDB" id="A0A0W0SEX2"/>
<dbReference type="PATRIC" id="fig|29422.6.peg.2316"/>
<keyword evidence="1" id="KW-0472">Membrane</keyword>
<organism evidence="2 3">
    <name type="scientific">Legionella brunensis</name>
    <dbReference type="NCBI Taxonomy" id="29422"/>
    <lineage>
        <taxon>Bacteria</taxon>
        <taxon>Pseudomonadati</taxon>
        <taxon>Pseudomonadota</taxon>
        <taxon>Gammaproteobacteria</taxon>
        <taxon>Legionellales</taxon>
        <taxon>Legionellaceae</taxon>
        <taxon>Legionella</taxon>
    </lineage>
</organism>
<dbReference type="NCBIfam" id="NF045611">
    <property type="entry name" value="small_CydP"/>
    <property type="match status" value="1"/>
</dbReference>
<dbReference type="STRING" id="29422.Lbru_2172"/>
<keyword evidence="1" id="KW-0812">Transmembrane</keyword>
<keyword evidence="1" id="KW-1133">Transmembrane helix</keyword>
<sequence>MKPLTRDILLTLSVKFALFFLLWFICFKDIQKPVKNTQQWLLGSNLQSDTTANPKNSELIQNSKFEAKDIFNKGV</sequence>
<protein>
    <submittedName>
        <fullName evidence="2">Uncharacterized protein</fullName>
    </submittedName>
</protein>
<dbReference type="EMBL" id="LNXV01000029">
    <property type="protein sequence ID" value="KTC81652.1"/>
    <property type="molecule type" value="Genomic_DNA"/>
</dbReference>
<gene>
    <name evidence="2" type="ORF">Lbru_2172</name>
</gene>
<evidence type="ECO:0000313" key="3">
    <source>
        <dbReference type="Proteomes" id="UP000054742"/>
    </source>
</evidence>
<feature type="transmembrane region" description="Helical" evidence="1">
    <location>
        <begin position="7"/>
        <end position="25"/>
    </location>
</feature>